<comment type="caution">
    <text evidence="3">The sequence shown here is derived from an EMBL/GenBank/DDBJ whole genome shotgun (WGS) entry which is preliminary data.</text>
</comment>
<dbReference type="Proteomes" id="UP000561045">
    <property type="component" value="Unassembled WGS sequence"/>
</dbReference>
<dbReference type="Pfam" id="PF00582">
    <property type="entry name" value="Usp"/>
    <property type="match status" value="1"/>
</dbReference>
<dbReference type="EMBL" id="JACIET010000001">
    <property type="protein sequence ID" value="MBB4011113.1"/>
    <property type="molecule type" value="Genomic_DNA"/>
</dbReference>
<dbReference type="PRINTS" id="PR01438">
    <property type="entry name" value="UNVRSLSTRESS"/>
</dbReference>
<dbReference type="AlphaFoldDB" id="A0A840BEJ6"/>
<sequence>MKILLATDGSAASLAAIDALLRALSFFAAPPALTLVTVHNPVPMTFATRHIESSALDRYYSDEGRIALAPAASRLRAAGLSFDEQVLVGQPAETIVAYAVDRGCDWIWLGARGHSVLEKVLVGSVAARVVQLAHCPVMVAR</sequence>
<protein>
    <submittedName>
        <fullName evidence="3">Nucleotide-binding universal stress UspA family protein</fullName>
    </submittedName>
</protein>
<dbReference type="CDD" id="cd00293">
    <property type="entry name" value="USP-like"/>
    <property type="match status" value="1"/>
</dbReference>
<reference evidence="3 4" key="1">
    <citation type="submission" date="2020-08" db="EMBL/GenBank/DDBJ databases">
        <title>Genomic Encyclopedia of Type Strains, Phase IV (KMG-IV): sequencing the most valuable type-strain genomes for metagenomic binning, comparative biology and taxonomic classification.</title>
        <authorList>
            <person name="Goeker M."/>
        </authorList>
    </citation>
    <scope>NUCLEOTIDE SEQUENCE [LARGE SCALE GENOMIC DNA]</scope>
    <source>
        <strain evidence="3 4">DSM 106739</strain>
    </source>
</reference>
<dbReference type="InterPro" id="IPR014729">
    <property type="entry name" value="Rossmann-like_a/b/a_fold"/>
</dbReference>
<dbReference type="InterPro" id="IPR006015">
    <property type="entry name" value="Universal_stress_UspA"/>
</dbReference>
<evidence type="ECO:0000313" key="4">
    <source>
        <dbReference type="Proteomes" id="UP000561045"/>
    </source>
</evidence>
<evidence type="ECO:0000259" key="2">
    <source>
        <dbReference type="Pfam" id="PF00582"/>
    </source>
</evidence>
<dbReference type="InterPro" id="IPR006016">
    <property type="entry name" value="UspA"/>
</dbReference>
<dbReference type="PANTHER" id="PTHR46268:SF6">
    <property type="entry name" value="UNIVERSAL STRESS PROTEIN UP12"/>
    <property type="match status" value="1"/>
</dbReference>
<gene>
    <name evidence="3" type="ORF">GGR36_000421</name>
</gene>
<proteinExistence type="inferred from homology"/>
<evidence type="ECO:0000256" key="1">
    <source>
        <dbReference type="ARBA" id="ARBA00008791"/>
    </source>
</evidence>
<dbReference type="RefSeq" id="WP_183631397.1">
    <property type="nucleotide sequence ID" value="NZ_BAABLE010000011.1"/>
</dbReference>
<keyword evidence="4" id="KW-1185">Reference proteome</keyword>
<dbReference type="SUPFAM" id="SSF52402">
    <property type="entry name" value="Adenine nucleotide alpha hydrolases-like"/>
    <property type="match status" value="1"/>
</dbReference>
<dbReference type="Gene3D" id="3.40.50.620">
    <property type="entry name" value="HUPs"/>
    <property type="match status" value="1"/>
</dbReference>
<feature type="domain" description="UspA" evidence="2">
    <location>
        <begin position="2"/>
        <end position="141"/>
    </location>
</feature>
<evidence type="ECO:0000313" key="3">
    <source>
        <dbReference type="EMBL" id="MBB4011113.1"/>
    </source>
</evidence>
<dbReference type="PANTHER" id="PTHR46268">
    <property type="entry name" value="STRESS RESPONSE PROTEIN NHAX"/>
    <property type="match status" value="1"/>
</dbReference>
<accession>A0A840BEJ6</accession>
<organism evidence="3 4">
    <name type="scientific">Niveibacterium umoris</name>
    <dbReference type="NCBI Taxonomy" id="1193620"/>
    <lineage>
        <taxon>Bacteria</taxon>
        <taxon>Pseudomonadati</taxon>
        <taxon>Pseudomonadota</taxon>
        <taxon>Betaproteobacteria</taxon>
        <taxon>Rhodocyclales</taxon>
        <taxon>Rhodocyclaceae</taxon>
        <taxon>Niveibacterium</taxon>
    </lineage>
</organism>
<comment type="similarity">
    <text evidence="1">Belongs to the universal stress protein A family.</text>
</comment>
<name>A0A840BEJ6_9RHOO</name>